<evidence type="ECO:0000256" key="2">
    <source>
        <dbReference type="ARBA" id="ARBA00022448"/>
    </source>
</evidence>
<keyword evidence="7 8" id="KW-0472">Membrane</keyword>
<name>A0A9P0EXJ0_BEMTA</name>
<evidence type="ECO:0000256" key="4">
    <source>
        <dbReference type="ARBA" id="ARBA00022597"/>
    </source>
</evidence>
<evidence type="ECO:0000256" key="1">
    <source>
        <dbReference type="ARBA" id="ARBA00004651"/>
    </source>
</evidence>
<evidence type="ECO:0000256" key="5">
    <source>
        <dbReference type="ARBA" id="ARBA00022692"/>
    </source>
</evidence>
<sequence length="522" mass="58911">MAENPCETCRHSYKNGRRSMMSQVVVMLVLSGLFMDIGMQATMPTLVIGALHDNSAAHLELNDDEASWFGSILSFSHPIGALTSGLLQERLGRKGSMLLVNIPTLAAWTILFRATSVYQLYLVVVLMGVSIGLMEAPLHSYIGEVGEPHFRGIMSTMATAATILGVLAMHVLGYLFPWRTVALISAAVPLISILCLTQIPESPTWLITNGRAKDAQKSLSWVRGWLRPEEVQKEFEELFHHTEVALKINRTGVSDRERYRTVPTVENEAVSRQVEPVLTEENGSCLKIKCEELTDKKVYRPLRMVCIVFFFSSVTELSELRPFMVGIFKDLGFPIKNHPISVLTAVFFFVGAMLHVVFLRRLGKRRLTLISQALATLSILLLGVYCTFFNKPNSSLVWIPISLMSCISFCGGFGIALIPWQLCAEVFPLKGRGTAQGIAASWAYYMRFVMSKTHFYLERWIRLNGVFFLYGVIAVAAFLYYLQYLPETEDKSLKHIETYFTEDHDKTEKFCKPKHNRTHNVR</sequence>
<dbReference type="KEGG" id="btab:109041039"/>
<dbReference type="PROSITE" id="PS50850">
    <property type="entry name" value="MFS"/>
    <property type="match status" value="1"/>
</dbReference>
<dbReference type="GO" id="GO:0022857">
    <property type="term" value="F:transmembrane transporter activity"/>
    <property type="evidence" value="ECO:0007669"/>
    <property type="project" value="InterPro"/>
</dbReference>
<protein>
    <recommendedName>
        <fullName evidence="9">Major facilitator superfamily (MFS) profile domain-containing protein</fullName>
    </recommendedName>
</protein>
<feature type="transmembrane region" description="Helical" evidence="8">
    <location>
        <begin position="24"/>
        <end position="48"/>
    </location>
</feature>
<dbReference type="SUPFAM" id="SSF103473">
    <property type="entry name" value="MFS general substrate transporter"/>
    <property type="match status" value="1"/>
</dbReference>
<accession>A0A9P0EXJ0</accession>
<evidence type="ECO:0000256" key="3">
    <source>
        <dbReference type="ARBA" id="ARBA00022475"/>
    </source>
</evidence>
<feature type="transmembrane region" description="Helical" evidence="8">
    <location>
        <begin position="370"/>
        <end position="390"/>
    </location>
</feature>
<feature type="transmembrane region" description="Helical" evidence="8">
    <location>
        <begin position="396"/>
        <end position="420"/>
    </location>
</feature>
<proteinExistence type="predicted"/>
<evidence type="ECO:0000256" key="8">
    <source>
        <dbReference type="SAM" id="Phobius"/>
    </source>
</evidence>
<feature type="transmembrane region" description="Helical" evidence="8">
    <location>
        <begin position="120"/>
        <end position="138"/>
    </location>
</feature>
<dbReference type="InterPro" id="IPR050549">
    <property type="entry name" value="MFS_Trehalose_Transporter"/>
</dbReference>
<dbReference type="Pfam" id="PF00083">
    <property type="entry name" value="Sugar_tr"/>
    <property type="match status" value="2"/>
</dbReference>
<feature type="transmembrane region" description="Helical" evidence="8">
    <location>
        <begin position="150"/>
        <end position="172"/>
    </location>
</feature>
<dbReference type="PANTHER" id="PTHR48021:SF39">
    <property type="entry name" value="MAJOR FACILITATOR SUPERFAMILY (MFS) PROFILE DOMAIN-CONTAINING PROTEIN"/>
    <property type="match status" value="1"/>
</dbReference>
<dbReference type="PROSITE" id="PS00217">
    <property type="entry name" value="SUGAR_TRANSPORT_2"/>
    <property type="match status" value="1"/>
</dbReference>
<dbReference type="FunFam" id="1.20.1250.20:FF:000218">
    <property type="entry name" value="facilitated trehalose transporter Tret1"/>
    <property type="match status" value="1"/>
</dbReference>
<evidence type="ECO:0000313" key="10">
    <source>
        <dbReference type="EMBL" id="CAH0381023.1"/>
    </source>
</evidence>
<keyword evidence="3" id="KW-1003">Cell membrane</keyword>
<keyword evidence="2" id="KW-0813">Transport</keyword>
<dbReference type="InterPro" id="IPR036259">
    <property type="entry name" value="MFS_trans_sf"/>
</dbReference>
<dbReference type="EMBL" id="OU963862">
    <property type="protein sequence ID" value="CAH0381023.1"/>
    <property type="molecule type" value="Genomic_DNA"/>
</dbReference>
<organism evidence="10 11">
    <name type="scientific">Bemisia tabaci</name>
    <name type="common">Sweetpotato whitefly</name>
    <name type="synonym">Aleurodes tabaci</name>
    <dbReference type="NCBI Taxonomy" id="7038"/>
    <lineage>
        <taxon>Eukaryota</taxon>
        <taxon>Metazoa</taxon>
        <taxon>Ecdysozoa</taxon>
        <taxon>Arthropoda</taxon>
        <taxon>Hexapoda</taxon>
        <taxon>Insecta</taxon>
        <taxon>Pterygota</taxon>
        <taxon>Neoptera</taxon>
        <taxon>Paraneoptera</taxon>
        <taxon>Hemiptera</taxon>
        <taxon>Sternorrhyncha</taxon>
        <taxon>Aleyrodoidea</taxon>
        <taxon>Aleyrodidae</taxon>
        <taxon>Aleyrodinae</taxon>
        <taxon>Bemisia</taxon>
    </lineage>
</organism>
<evidence type="ECO:0000256" key="6">
    <source>
        <dbReference type="ARBA" id="ARBA00022989"/>
    </source>
</evidence>
<reference evidence="10" key="1">
    <citation type="submission" date="2021-12" db="EMBL/GenBank/DDBJ databases">
        <authorList>
            <person name="King R."/>
        </authorList>
    </citation>
    <scope>NUCLEOTIDE SEQUENCE</scope>
</reference>
<keyword evidence="4" id="KW-0762">Sugar transport</keyword>
<dbReference type="InterPro" id="IPR020846">
    <property type="entry name" value="MFS_dom"/>
</dbReference>
<comment type="subcellular location">
    <subcellularLocation>
        <location evidence="1">Cell membrane</location>
        <topology evidence="1">Multi-pass membrane protein</topology>
    </subcellularLocation>
</comment>
<feature type="transmembrane region" description="Helical" evidence="8">
    <location>
        <begin position="98"/>
        <end position="114"/>
    </location>
</feature>
<dbReference type="PANTHER" id="PTHR48021">
    <property type="match status" value="1"/>
</dbReference>
<evidence type="ECO:0000313" key="11">
    <source>
        <dbReference type="Proteomes" id="UP001152759"/>
    </source>
</evidence>
<dbReference type="AlphaFoldDB" id="A0A9P0EXJ0"/>
<keyword evidence="11" id="KW-1185">Reference proteome</keyword>
<dbReference type="InterPro" id="IPR005828">
    <property type="entry name" value="MFS_sugar_transport-like"/>
</dbReference>
<dbReference type="Proteomes" id="UP001152759">
    <property type="component" value="Chromosome 1"/>
</dbReference>
<dbReference type="GO" id="GO:0005886">
    <property type="term" value="C:plasma membrane"/>
    <property type="evidence" value="ECO:0007669"/>
    <property type="project" value="UniProtKB-SubCell"/>
</dbReference>
<dbReference type="Gene3D" id="1.20.1250.20">
    <property type="entry name" value="MFS general substrate transporter like domains"/>
    <property type="match status" value="1"/>
</dbReference>
<evidence type="ECO:0000256" key="7">
    <source>
        <dbReference type="ARBA" id="ARBA00023136"/>
    </source>
</evidence>
<feature type="transmembrane region" description="Helical" evidence="8">
    <location>
        <begin position="302"/>
        <end position="320"/>
    </location>
</feature>
<dbReference type="InterPro" id="IPR005829">
    <property type="entry name" value="Sugar_transporter_CS"/>
</dbReference>
<feature type="transmembrane region" description="Helical" evidence="8">
    <location>
        <begin position="460"/>
        <end position="482"/>
    </location>
</feature>
<keyword evidence="5 8" id="KW-0812">Transmembrane</keyword>
<feature type="domain" description="Major facilitator superfamily (MFS) profile" evidence="9">
    <location>
        <begin position="24"/>
        <end position="489"/>
    </location>
</feature>
<feature type="transmembrane region" description="Helical" evidence="8">
    <location>
        <begin position="340"/>
        <end position="358"/>
    </location>
</feature>
<keyword evidence="6 8" id="KW-1133">Transmembrane helix</keyword>
<gene>
    <name evidence="10" type="ORF">BEMITA_LOCUS716</name>
</gene>
<evidence type="ECO:0000259" key="9">
    <source>
        <dbReference type="PROSITE" id="PS50850"/>
    </source>
</evidence>